<proteinExistence type="predicted"/>
<name>A0ABQ4TRS0_9HYPH</name>
<feature type="chain" id="PRO_5047164807" description="Secreted protein" evidence="1">
    <location>
        <begin position="25"/>
        <end position="80"/>
    </location>
</feature>
<keyword evidence="1" id="KW-0732">Signal</keyword>
<sequence length="80" mass="8331">MQTRSVAASLAAACLLALTTGVLAAPAPDRSPVKAADTASAVRTVAATEGEDDSGSCSRSRKRLWVEGEGWVVRRITTCR</sequence>
<evidence type="ECO:0000313" key="3">
    <source>
        <dbReference type="Proteomes" id="UP001055057"/>
    </source>
</evidence>
<evidence type="ECO:0000256" key="1">
    <source>
        <dbReference type="SAM" id="SignalP"/>
    </source>
</evidence>
<evidence type="ECO:0000313" key="2">
    <source>
        <dbReference type="EMBL" id="GJE58049.1"/>
    </source>
</evidence>
<gene>
    <name evidence="2" type="ORF">MPOCJGCO_0126</name>
</gene>
<evidence type="ECO:0008006" key="4">
    <source>
        <dbReference type="Google" id="ProtNLM"/>
    </source>
</evidence>
<keyword evidence="3" id="KW-1185">Reference proteome</keyword>
<comment type="caution">
    <text evidence="2">The sequence shown here is derived from an EMBL/GenBank/DDBJ whole genome shotgun (WGS) entry which is preliminary data.</text>
</comment>
<feature type="signal peptide" evidence="1">
    <location>
        <begin position="1"/>
        <end position="24"/>
    </location>
</feature>
<protein>
    <recommendedName>
        <fullName evidence="4">Secreted protein</fullName>
    </recommendedName>
</protein>
<reference evidence="2" key="2">
    <citation type="submission" date="2021-08" db="EMBL/GenBank/DDBJ databases">
        <authorList>
            <person name="Tani A."/>
            <person name="Ola A."/>
            <person name="Ogura Y."/>
            <person name="Katsura K."/>
            <person name="Hayashi T."/>
        </authorList>
    </citation>
    <scope>NUCLEOTIDE SEQUENCE</scope>
    <source>
        <strain evidence="2">DSM 23632</strain>
    </source>
</reference>
<dbReference type="RefSeq" id="WP_238180689.1">
    <property type="nucleotide sequence ID" value="NZ_BPRB01000007.1"/>
</dbReference>
<organism evidence="2 3">
    <name type="scientific">Methylobacterium trifolii</name>
    <dbReference type="NCBI Taxonomy" id="1003092"/>
    <lineage>
        <taxon>Bacteria</taxon>
        <taxon>Pseudomonadati</taxon>
        <taxon>Pseudomonadota</taxon>
        <taxon>Alphaproteobacteria</taxon>
        <taxon>Hyphomicrobiales</taxon>
        <taxon>Methylobacteriaceae</taxon>
        <taxon>Methylobacterium</taxon>
    </lineage>
</organism>
<dbReference type="Proteomes" id="UP001055057">
    <property type="component" value="Unassembled WGS sequence"/>
</dbReference>
<reference evidence="2" key="1">
    <citation type="journal article" date="2021" name="Front. Microbiol.">
        <title>Comprehensive Comparative Genomics and Phenotyping of Methylobacterium Species.</title>
        <authorList>
            <person name="Alessa O."/>
            <person name="Ogura Y."/>
            <person name="Fujitani Y."/>
            <person name="Takami H."/>
            <person name="Hayashi T."/>
            <person name="Sahin N."/>
            <person name="Tani A."/>
        </authorList>
    </citation>
    <scope>NUCLEOTIDE SEQUENCE</scope>
    <source>
        <strain evidence="2">DSM 23632</strain>
    </source>
</reference>
<accession>A0ABQ4TRS0</accession>
<dbReference type="EMBL" id="BPRB01000007">
    <property type="protein sequence ID" value="GJE58049.1"/>
    <property type="molecule type" value="Genomic_DNA"/>
</dbReference>